<dbReference type="EMBL" id="JAPFIT010000012">
    <property type="protein sequence ID" value="MDC5739932.1"/>
    <property type="molecule type" value="Genomic_DNA"/>
</dbReference>
<dbReference type="RefSeq" id="WP_069668603.1">
    <property type="nucleotide sequence ID" value="NZ_JAPFIM010000015.1"/>
</dbReference>
<dbReference type="SUPFAM" id="SSF46689">
    <property type="entry name" value="Homeodomain-like"/>
    <property type="match status" value="1"/>
</dbReference>
<evidence type="ECO:0000256" key="1">
    <source>
        <dbReference type="ARBA" id="ARBA00023015"/>
    </source>
</evidence>
<dbReference type="GO" id="GO:0045892">
    <property type="term" value="P:negative regulation of DNA-templated transcription"/>
    <property type="evidence" value="ECO:0007669"/>
    <property type="project" value="InterPro"/>
</dbReference>
<reference evidence="4" key="2">
    <citation type="submission" date="2022-11" db="EMBL/GenBank/DDBJ databases">
        <title>Role of the vibriolysin VemA secreted by the emergent pathogen Vibrio europaeus in the colonization of Manila clam mucus.</title>
        <authorList>
            <person name="Martinez C."/>
            <person name="Rodriguez S."/>
            <person name="Vences A."/>
            <person name="Barja J.L."/>
            <person name="Toranzo A.E."/>
            <person name="Dubert J."/>
        </authorList>
    </citation>
    <scope>NUCLEOTIDE SEQUENCE</scope>
    <source>
        <strain evidence="4">3454</strain>
    </source>
</reference>
<name>A0A178J7L7_9VIBR</name>
<dbReference type="SUPFAM" id="SSF48498">
    <property type="entry name" value="Tetracyclin repressor-like, C-terminal domain"/>
    <property type="match status" value="1"/>
</dbReference>
<dbReference type="Pfam" id="PF02909">
    <property type="entry name" value="TetR_C_1"/>
    <property type="match status" value="1"/>
</dbReference>
<dbReference type="AlphaFoldDB" id="A0A178J7L7"/>
<proteinExistence type="predicted"/>
<evidence type="ECO:0000313" key="7">
    <source>
        <dbReference type="Proteomes" id="UP001150001"/>
    </source>
</evidence>
<dbReference type="EMBL" id="LUAX01000007">
    <property type="protein sequence ID" value="OAM97406.1"/>
    <property type="molecule type" value="Genomic_DNA"/>
</dbReference>
<dbReference type="Gene3D" id="1.10.357.10">
    <property type="entry name" value="Tetracycline Repressor, domain 2"/>
    <property type="match status" value="1"/>
</dbReference>
<evidence type="ECO:0000256" key="2">
    <source>
        <dbReference type="ARBA" id="ARBA00023163"/>
    </source>
</evidence>
<organism evidence="5 6">
    <name type="scientific">Vibrio europaeus</name>
    <dbReference type="NCBI Taxonomy" id="300876"/>
    <lineage>
        <taxon>Bacteria</taxon>
        <taxon>Pseudomonadati</taxon>
        <taxon>Pseudomonadota</taxon>
        <taxon>Gammaproteobacteria</taxon>
        <taxon>Vibrionales</taxon>
        <taxon>Vibrionaceae</taxon>
        <taxon>Vibrio</taxon>
        <taxon>Vibrio oreintalis group</taxon>
    </lineage>
</organism>
<evidence type="ECO:0000313" key="4">
    <source>
        <dbReference type="EMBL" id="MDC5739932.1"/>
    </source>
</evidence>
<dbReference type="OrthoDB" id="329481at2"/>
<accession>A0A178J7L7</accession>
<evidence type="ECO:0000259" key="3">
    <source>
        <dbReference type="Pfam" id="PF02909"/>
    </source>
</evidence>
<evidence type="ECO:0000313" key="5">
    <source>
        <dbReference type="EMBL" id="OAM97406.1"/>
    </source>
</evidence>
<dbReference type="GeneID" id="78077580"/>
<dbReference type="InterPro" id="IPR036271">
    <property type="entry name" value="Tet_transcr_reg_TetR-rel_C_sf"/>
</dbReference>
<keyword evidence="1" id="KW-0805">Transcription regulation</keyword>
<keyword evidence="7" id="KW-1185">Reference proteome</keyword>
<dbReference type="Proteomes" id="UP001150001">
    <property type="component" value="Unassembled WGS sequence"/>
</dbReference>
<sequence>MSVKQKRRGRPQAQTSQLDAERILSKAKELMLRDNKMPSVRGLATELSVDAMAIYHYFRNKNALQESIVVSLIEDIYQPDSSEGWRAQLSQLCISYVSLLHRYPGLLETLLKMDSVSPANVFIERYETIVKPLGLTPETTKNAIDLLADYLHGFALALNCQPSSELTLDMLSGPLSLVYQCLEPHVDR</sequence>
<keyword evidence="2" id="KW-0804">Transcription</keyword>
<reference evidence="5 6" key="1">
    <citation type="submission" date="2016-03" db="EMBL/GenBank/DDBJ databases">
        <title>Draft genome sequence of the Vibrio tubiashii subs. europaeus.</title>
        <authorList>
            <person name="Spinard E."/>
            <person name="Dubert J."/>
            <person name="Nelson D.R."/>
            <person name="Barja J.L."/>
        </authorList>
    </citation>
    <scope>NUCLEOTIDE SEQUENCE [LARGE SCALE GENOMIC DNA]</scope>
    <source>
        <strain evidence="6">PP-638</strain>
        <strain evidence="5">PP2-638</strain>
    </source>
</reference>
<comment type="caution">
    <text evidence="5">The sequence shown here is derived from an EMBL/GenBank/DDBJ whole genome shotgun (WGS) entry which is preliminary data.</text>
</comment>
<dbReference type="InterPro" id="IPR009057">
    <property type="entry name" value="Homeodomain-like_sf"/>
</dbReference>
<dbReference type="Proteomes" id="UP000094761">
    <property type="component" value="Unassembled WGS sequence"/>
</dbReference>
<dbReference type="InterPro" id="IPR004111">
    <property type="entry name" value="Repressor_TetR_C"/>
</dbReference>
<protein>
    <submittedName>
        <fullName evidence="4 5">Transcriptional regulator</fullName>
    </submittedName>
</protein>
<gene>
    <name evidence="5" type="ORF">AZ468_17815</name>
    <name evidence="4" type="ORF">OPW20_07620</name>
</gene>
<feature type="domain" description="Tetracycline repressor TetR C-terminal" evidence="3">
    <location>
        <begin position="79"/>
        <end position="157"/>
    </location>
</feature>
<evidence type="ECO:0000313" key="6">
    <source>
        <dbReference type="Proteomes" id="UP000094761"/>
    </source>
</evidence>